<dbReference type="AlphaFoldDB" id="A0A7C4ERZ8"/>
<feature type="domain" description="LarA-like N-terminal" evidence="1">
    <location>
        <begin position="10"/>
        <end position="201"/>
    </location>
</feature>
<dbReference type="InterPro" id="IPR047926">
    <property type="entry name" value="Ni_dep_LarA"/>
</dbReference>
<sequence>MAHIIRLPWGNDELRVPLPDSWRVLGELVPNAIPAAPPGACSEALKSPIGTERLASRRLEGKKITLVVDDHSRPTPVASFLHEVLDELAAGGASNDNIRVLIATGVHRAIRVEEAEKKLGKENMARLSWSCHNAYDPSGLATLGTTARGTKVMLNKLLVESDLIVCIGSIEPHLLLGFGGGLKTIIPGCAGAETIGKNHLQGVDPDNFDAVGVRGDASPMRLDLEEGAQMLGKDFFIVNVAMNERAEPTRFFCGHPIKAHRAGEAFVEAAARLDVPEASDVVLTNSYPMEFDLRQSVKCLGNTIYACKPGGVMMGCVRSEFGLGEMPLPSKTLPYTAMRTLLKVIGKRRVLPFVKKVKEGQPVEEIFIGHFGLQMLRRNHLALFSDSALLPKDIGRKMGLARSFTSIDDLVAWTRAHAPRNASVWACPYGGSTYARLTTPASRS</sequence>
<dbReference type="PANTHER" id="PTHR33171:SF17">
    <property type="entry name" value="LARA-LIKE N-TERMINAL DOMAIN-CONTAINING PROTEIN"/>
    <property type="match status" value="1"/>
</dbReference>
<protein>
    <submittedName>
        <fullName evidence="2">Nickel-dependent lactate racemase</fullName>
    </submittedName>
</protein>
<organism evidence="2">
    <name type="scientific">Desulfomonile tiedjei</name>
    <dbReference type="NCBI Taxonomy" id="2358"/>
    <lineage>
        <taxon>Bacteria</taxon>
        <taxon>Pseudomonadati</taxon>
        <taxon>Thermodesulfobacteriota</taxon>
        <taxon>Desulfomonilia</taxon>
        <taxon>Desulfomonilales</taxon>
        <taxon>Desulfomonilaceae</taxon>
        <taxon>Desulfomonile</taxon>
    </lineage>
</organism>
<evidence type="ECO:0000313" key="2">
    <source>
        <dbReference type="EMBL" id="HGH59750.1"/>
    </source>
</evidence>
<dbReference type="Gene3D" id="3.90.226.30">
    <property type="match status" value="1"/>
</dbReference>
<gene>
    <name evidence="2" type="primary">larA</name>
    <name evidence="2" type="ORF">ENV54_00475</name>
</gene>
<dbReference type="EMBL" id="DTGT01000013">
    <property type="protein sequence ID" value="HGH59750.1"/>
    <property type="molecule type" value="Genomic_DNA"/>
</dbReference>
<dbReference type="GO" id="GO:0050043">
    <property type="term" value="F:lactate racemase activity"/>
    <property type="evidence" value="ECO:0007669"/>
    <property type="project" value="InterPro"/>
</dbReference>
<reference evidence="2" key="1">
    <citation type="journal article" date="2020" name="mSystems">
        <title>Genome- and Community-Level Interaction Insights into Carbon Utilization and Element Cycling Functions of Hydrothermarchaeota in Hydrothermal Sediment.</title>
        <authorList>
            <person name="Zhou Z."/>
            <person name="Liu Y."/>
            <person name="Xu W."/>
            <person name="Pan J."/>
            <person name="Luo Z.H."/>
            <person name="Li M."/>
        </authorList>
    </citation>
    <scope>NUCLEOTIDE SEQUENCE [LARGE SCALE GENOMIC DNA]</scope>
    <source>
        <strain evidence="2">SpSt-769</strain>
    </source>
</reference>
<comment type="caution">
    <text evidence="2">The sequence shown here is derived from an EMBL/GenBank/DDBJ whole genome shotgun (WGS) entry which is preliminary data.</text>
</comment>
<evidence type="ECO:0000259" key="1">
    <source>
        <dbReference type="Pfam" id="PF09861"/>
    </source>
</evidence>
<name>A0A7C4ERZ8_9BACT</name>
<dbReference type="Gene3D" id="3.40.50.11440">
    <property type="match status" value="1"/>
</dbReference>
<dbReference type="NCBIfam" id="NF033504">
    <property type="entry name" value="Ni_dep_LarA"/>
    <property type="match status" value="1"/>
</dbReference>
<dbReference type="Pfam" id="PF09861">
    <property type="entry name" value="Lar_N"/>
    <property type="match status" value="1"/>
</dbReference>
<dbReference type="PANTHER" id="PTHR33171">
    <property type="entry name" value="LAR_N DOMAIN-CONTAINING PROTEIN"/>
    <property type="match status" value="1"/>
</dbReference>
<accession>A0A7C4ERZ8</accession>
<proteinExistence type="predicted"/>
<dbReference type="InterPro" id="IPR048068">
    <property type="entry name" value="LarA-like"/>
</dbReference>
<dbReference type="InterPro" id="IPR018657">
    <property type="entry name" value="LarA-like_N"/>
</dbReference>
<dbReference type="InterPro" id="IPR043166">
    <property type="entry name" value="LarA-like_C"/>
</dbReference>